<feature type="domain" description="Pterin-binding" evidence="4">
    <location>
        <begin position="46"/>
        <end position="298"/>
    </location>
</feature>
<dbReference type="GO" id="GO:0005829">
    <property type="term" value="C:cytosol"/>
    <property type="evidence" value="ECO:0007669"/>
    <property type="project" value="TreeGrafter"/>
</dbReference>
<dbReference type="GO" id="GO:0046656">
    <property type="term" value="P:folic acid biosynthetic process"/>
    <property type="evidence" value="ECO:0007669"/>
    <property type="project" value="UniProtKB-KW"/>
</dbReference>
<protein>
    <recommendedName>
        <fullName evidence="2">Dihydropteroate synthase</fullName>
        <shortName evidence="2">DHPS</shortName>
        <ecNumber evidence="2">2.5.1.15</ecNumber>
    </recommendedName>
    <alternativeName>
        <fullName evidence="2">Dihydropteroate pyrophosphorylase</fullName>
    </alternativeName>
</protein>
<dbReference type="Pfam" id="PF00809">
    <property type="entry name" value="Pterin_bind"/>
    <property type="match status" value="1"/>
</dbReference>
<dbReference type="InterPro" id="IPR000489">
    <property type="entry name" value="Pterin-binding_dom"/>
</dbReference>
<dbReference type="Gene3D" id="3.20.20.20">
    <property type="entry name" value="Dihydropteroate synthase-like"/>
    <property type="match status" value="1"/>
</dbReference>
<keyword evidence="6" id="KW-1185">Reference proteome</keyword>
<feature type="compositionally biased region" description="Low complexity" evidence="3">
    <location>
        <begin position="1"/>
        <end position="13"/>
    </location>
</feature>
<dbReference type="PANTHER" id="PTHR20941">
    <property type="entry name" value="FOLATE SYNTHESIS PROTEINS"/>
    <property type="match status" value="1"/>
</dbReference>
<comment type="cofactor">
    <cofactor evidence="2">
        <name>Mg(2+)</name>
        <dbReference type="ChEBI" id="CHEBI:18420"/>
    </cofactor>
</comment>
<keyword evidence="2" id="KW-0479">Metal-binding</keyword>
<sequence length="322" mass="33979">MPPTSSATALAPPVDEISHPAPPHVRGPRVNLQRIGPVEFDFDRQVAVMAVVNRTPDSFYDRGATFAFDRAVESVVRAADLGADWVDIGGVPFGRGPAVSVAEEIDRVAPVIAAVTAARTDIVISVDTVRAEVARAAIEAGAAVINDTSGLGDPDMAAVVADGKAHLIVCHSLGAPRQEKPAAHFDDVVGEVRAFLVERVARAEAAGIPRGKMIIDPGHDLGKNTLHSLELTRRLGEIADIGLPLLAAVSNKDFIGESIDRPVGQRLAGSLAAMTVCILGGARIVRMHDVEATVDAVRMIEAILGMRPPVRLEHNTHPTHNV</sequence>
<evidence type="ECO:0000259" key="4">
    <source>
        <dbReference type="PROSITE" id="PS50972"/>
    </source>
</evidence>
<gene>
    <name evidence="5" type="primary">folP</name>
    <name evidence="5" type="ORF">EAX62_02680</name>
</gene>
<evidence type="ECO:0000256" key="2">
    <source>
        <dbReference type="RuleBase" id="RU361205"/>
    </source>
</evidence>
<dbReference type="InterPro" id="IPR011005">
    <property type="entry name" value="Dihydropteroate_synth-like_sf"/>
</dbReference>
<dbReference type="AlphaFoldDB" id="A0A3M0G988"/>
<evidence type="ECO:0000256" key="1">
    <source>
        <dbReference type="ARBA" id="ARBA00009503"/>
    </source>
</evidence>
<dbReference type="GO" id="GO:0004156">
    <property type="term" value="F:dihydropteroate synthase activity"/>
    <property type="evidence" value="ECO:0007669"/>
    <property type="project" value="UniProtKB-EC"/>
</dbReference>
<dbReference type="GO" id="GO:0046654">
    <property type="term" value="P:tetrahydrofolate biosynthetic process"/>
    <property type="evidence" value="ECO:0007669"/>
    <property type="project" value="UniProtKB-UniPathway"/>
</dbReference>
<dbReference type="GO" id="GO:0046872">
    <property type="term" value="F:metal ion binding"/>
    <property type="evidence" value="ECO:0007669"/>
    <property type="project" value="UniProtKB-KW"/>
</dbReference>
<keyword evidence="2" id="KW-0460">Magnesium</keyword>
<keyword evidence="2 5" id="KW-0808">Transferase</keyword>
<comment type="similarity">
    <text evidence="1 2">Belongs to the DHPS family.</text>
</comment>
<reference evidence="5 6" key="1">
    <citation type="submission" date="2018-10" db="EMBL/GenBank/DDBJ databases">
        <title>Tessaracoccus antarcticuss sp. nov., isolated from sediment.</title>
        <authorList>
            <person name="Zhou L.Y."/>
            <person name="Du Z.J."/>
        </authorList>
    </citation>
    <scope>NUCLEOTIDE SEQUENCE [LARGE SCALE GENOMIC DNA]</scope>
    <source>
        <strain evidence="5 6">JDX10</strain>
    </source>
</reference>
<proteinExistence type="inferred from homology"/>
<dbReference type="PROSITE" id="PS50972">
    <property type="entry name" value="PTERIN_BINDING"/>
    <property type="match status" value="1"/>
</dbReference>
<organism evidence="5 6">
    <name type="scientific">Tessaracoccus antarcticus</name>
    <dbReference type="NCBI Taxonomy" id="2479848"/>
    <lineage>
        <taxon>Bacteria</taxon>
        <taxon>Bacillati</taxon>
        <taxon>Actinomycetota</taxon>
        <taxon>Actinomycetes</taxon>
        <taxon>Propionibacteriales</taxon>
        <taxon>Propionibacteriaceae</taxon>
        <taxon>Tessaracoccus</taxon>
    </lineage>
</organism>
<comment type="function">
    <text evidence="2">Catalyzes the condensation of para-aminobenzoate (pABA) with 6-hydroxymethyl-7,8-dihydropterin diphosphate (DHPt-PP) to form 7,8-dihydropteroate (H2Pte), the immediate precursor of folate derivatives.</text>
</comment>
<dbReference type="Proteomes" id="UP000275256">
    <property type="component" value="Unassembled WGS sequence"/>
</dbReference>
<comment type="caution">
    <text evidence="5">The sequence shown here is derived from an EMBL/GenBank/DDBJ whole genome shotgun (WGS) entry which is preliminary data.</text>
</comment>
<dbReference type="UniPathway" id="UPA00077">
    <property type="reaction ID" value="UER00156"/>
</dbReference>
<dbReference type="EMBL" id="REFW01000001">
    <property type="protein sequence ID" value="RMB61561.1"/>
    <property type="molecule type" value="Genomic_DNA"/>
</dbReference>
<dbReference type="InterPro" id="IPR045031">
    <property type="entry name" value="DHP_synth-like"/>
</dbReference>
<dbReference type="PANTHER" id="PTHR20941:SF8">
    <property type="entry name" value="INACTIVE DIHYDROPTEROATE SYNTHASE 2"/>
    <property type="match status" value="1"/>
</dbReference>
<dbReference type="NCBIfam" id="TIGR01496">
    <property type="entry name" value="DHPS"/>
    <property type="match status" value="1"/>
</dbReference>
<evidence type="ECO:0000313" key="5">
    <source>
        <dbReference type="EMBL" id="RMB61561.1"/>
    </source>
</evidence>
<dbReference type="OrthoDB" id="9811744at2"/>
<evidence type="ECO:0000256" key="3">
    <source>
        <dbReference type="SAM" id="MobiDB-lite"/>
    </source>
</evidence>
<keyword evidence="2" id="KW-0289">Folate biosynthesis</keyword>
<feature type="region of interest" description="Disordered" evidence="3">
    <location>
        <begin position="1"/>
        <end position="28"/>
    </location>
</feature>
<dbReference type="InterPro" id="IPR006390">
    <property type="entry name" value="DHP_synth_dom"/>
</dbReference>
<name>A0A3M0G988_9ACTN</name>
<accession>A0A3M0G988</accession>
<dbReference type="PROSITE" id="PS00792">
    <property type="entry name" value="DHPS_1"/>
    <property type="match status" value="1"/>
</dbReference>
<dbReference type="EC" id="2.5.1.15" evidence="2"/>
<comment type="pathway">
    <text evidence="2">Cofactor biosynthesis; tetrahydrofolate biosynthesis; 7,8-dihydrofolate from 2-amino-4-hydroxy-6-hydroxymethyl-7,8-dihydropteridine diphosphate and 4-aminobenzoate: step 1/2.</text>
</comment>
<evidence type="ECO:0000313" key="6">
    <source>
        <dbReference type="Proteomes" id="UP000275256"/>
    </source>
</evidence>
<dbReference type="SUPFAM" id="SSF51717">
    <property type="entry name" value="Dihydropteroate synthetase-like"/>
    <property type="match status" value="1"/>
</dbReference>